<evidence type="ECO:0000313" key="4">
    <source>
        <dbReference type="EMBL" id="CAJ1003912.1"/>
    </source>
</evidence>
<dbReference type="InterPro" id="IPR006343">
    <property type="entry name" value="DnaB/C_C"/>
</dbReference>
<keyword evidence="5" id="KW-1185">Reference proteome</keyword>
<comment type="similarity">
    <text evidence="1">Belongs to the DnaB/DnaD family.</text>
</comment>
<dbReference type="AlphaFoldDB" id="A0AA48MCR1"/>
<dbReference type="KEGG" id="bayd:BSPP4475_16430"/>
<dbReference type="Pfam" id="PF07261">
    <property type="entry name" value="DnaB_2"/>
    <property type="match status" value="1"/>
</dbReference>
<name>A0AA48MCR1_9BACL</name>
<accession>A0AA48MCR1</accession>
<evidence type="ECO:0000259" key="3">
    <source>
        <dbReference type="Pfam" id="PF07261"/>
    </source>
</evidence>
<proteinExistence type="inferred from homology"/>
<sequence length="297" mass="34247">MNYIRELNAFVDWLETNPLEATAQTLWFHLMAIANKSGWPEWFAVSNLTLQAKLSVTENTLAKHRNTLVQKGRIEYRSQGKQKAGKYRIIPFSAPSLTAKNEVNHEVNDDHTSNFAANCEVLHEVNLAVNREVNHEALYKQNKTKQNETNFSLEMPARENFLPMINELNIKCRGVWDIDALESFLGMMEPELIREALKRSENKSVAYALEILRDWNAKKIHNVQALREHEGKRRSRLRGHRGNVVLMDKLPASVQWQQEQERSRAAMQPVQETRTVADDPELAEMLRNLHRSKKAGG</sequence>
<gene>
    <name evidence="4" type="ORF">BSPP4475_16430</name>
</gene>
<protein>
    <submittedName>
        <fullName evidence="4">DnaB-2 domain-containing protein</fullName>
    </submittedName>
</protein>
<dbReference type="RefSeq" id="WP_304414667.1">
    <property type="nucleotide sequence ID" value="NZ_OY569118.1"/>
</dbReference>
<dbReference type="Proteomes" id="UP001189619">
    <property type="component" value="Chromosome"/>
</dbReference>
<reference evidence="4" key="1">
    <citation type="submission" date="2023-07" db="EMBL/GenBank/DDBJ databases">
        <authorList>
            <person name="Ivanov I."/>
            <person name="Teneva D."/>
            <person name="Stoikov I."/>
        </authorList>
    </citation>
    <scope>NUCLEOTIDE SEQUENCE</scope>
    <source>
        <strain evidence="4">4475</strain>
    </source>
</reference>
<dbReference type="EMBL" id="OY569118">
    <property type="protein sequence ID" value="CAJ1003912.1"/>
    <property type="molecule type" value="Genomic_DNA"/>
</dbReference>
<evidence type="ECO:0000313" key="5">
    <source>
        <dbReference type="Proteomes" id="UP001189619"/>
    </source>
</evidence>
<feature type="domain" description="DnaB/C C-terminal" evidence="3">
    <location>
        <begin position="188"/>
        <end position="230"/>
    </location>
</feature>
<evidence type="ECO:0000256" key="2">
    <source>
        <dbReference type="SAM" id="MobiDB-lite"/>
    </source>
</evidence>
<organism evidence="4 5">
    <name type="scientific">Brevibacillus aydinogluensis</name>
    <dbReference type="NCBI Taxonomy" id="927786"/>
    <lineage>
        <taxon>Bacteria</taxon>
        <taxon>Bacillati</taxon>
        <taxon>Bacillota</taxon>
        <taxon>Bacilli</taxon>
        <taxon>Bacillales</taxon>
        <taxon>Paenibacillaceae</taxon>
        <taxon>Brevibacillus</taxon>
    </lineage>
</organism>
<feature type="region of interest" description="Disordered" evidence="2">
    <location>
        <begin position="262"/>
        <end position="282"/>
    </location>
</feature>
<evidence type="ECO:0000256" key="1">
    <source>
        <dbReference type="ARBA" id="ARBA00093462"/>
    </source>
</evidence>